<feature type="repeat" description="ANK" evidence="10">
    <location>
        <begin position="501"/>
        <end position="534"/>
    </location>
</feature>
<keyword evidence="5" id="KW-0677">Repeat</keyword>
<comment type="domain">
    <text evidence="11">The VLRF1 domain mediates binding to the 60S ribosomal subunit.</text>
</comment>
<keyword evidence="9" id="KW-0175">Coiled coil</keyword>
<protein>
    <recommendedName>
        <fullName evidence="13">VLRF1 domain-containing protein</fullName>
    </recommendedName>
</protein>
<dbReference type="Pfam" id="PF18826">
    <property type="entry name" value="bVLRF1"/>
    <property type="match status" value="1"/>
</dbReference>
<dbReference type="InterPro" id="IPR036770">
    <property type="entry name" value="Ankyrin_rpt-contain_sf"/>
</dbReference>
<dbReference type="Proteomes" id="UP000800235">
    <property type="component" value="Unassembled WGS sequence"/>
</dbReference>
<feature type="compositionally biased region" description="Basic and acidic residues" evidence="12">
    <location>
        <begin position="582"/>
        <end position="622"/>
    </location>
</feature>
<evidence type="ECO:0000256" key="4">
    <source>
        <dbReference type="ARBA" id="ARBA00022722"/>
    </source>
</evidence>
<evidence type="ECO:0000256" key="5">
    <source>
        <dbReference type="ARBA" id="ARBA00022737"/>
    </source>
</evidence>
<evidence type="ECO:0000256" key="11">
    <source>
        <dbReference type="PROSITE-ProRule" id="PRU01389"/>
    </source>
</evidence>
<evidence type="ECO:0000256" key="12">
    <source>
        <dbReference type="SAM" id="MobiDB-lite"/>
    </source>
</evidence>
<proteinExistence type="inferred from homology"/>
<dbReference type="PANTHER" id="PTHR16036">
    <property type="entry name" value="ANKYRIN REPEAT AND ZINC FINGER DOMAIN-CONTAINING PROTEIN 1"/>
    <property type="match status" value="1"/>
</dbReference>
<feature type="region of interest" description="Disordered" evidence="12">
    <location>
        <begin position="431"/>
        <end position="451"/>
    </location>
</feature>
<dbReference type="GO" id="GO:0005737">
    <property type="term" value="C:cytoplasm"/>
    <property type="evidence" value="ECO:0007669"/>
    <property type="project" value="UniProtKB-SubCell"/>
</dbReference>
<accession>A0A9P4P072</accession>
<evidence type="ECO:0000256" key="3">
    <source>
        <dbReference type="ARBA" id="ARBA00022490"/>
    </source>
</evidence>
<evidence type="ECO:0000259" key="13">
    <source>
        <dbReference type="PROSITE" id="PS52044"/>
    </source>
</evidence>
<feature type="region of interest" description="Disordered" evidence="12">
    <location>
        <begin position="134"/>
        <end position="161"/>
    </location>
</feature>
<evidence type="ECO:0000256" key="7">
    <source>
        <dbReference type="ARBA" id="ARBA00022801"/>
    </source>
</evidence>
<organism evidence="14 15">
    <name type="scientific">Tothia fuscella</name>
    <dbReference type="NCBI Taxonomy" id="1048955"/>
    <lineage>
        <taxon>Eukaryota</taxon>
        <taxon>Fungi</taxon>
        <taxon>Dikarya</taxon>
        <taxon>Ascomycota</taxon>
        <taxon>Pezizomycotina</taxon>
        <taxon>Dothideomycetes</taxon>
        <taxon>Pleosporomycetidae</taxon>
        <taxon>Venturiales</taxon>
        <taxon>Cylindrosympodiaceae</taxon>
        <taxon>Tothia</taxon>
    </lineage>
</organism>
<feature type="domain" description="VLRF1" evidence="13">
    <location>
        <begin position="258"/>
        <end position="415"/>
    </location>
</feature>
<gene>
    <name evidence="14" type="ORF">EJ08DRAFT_725580</name>
</gene>
<name>A0A9P4P072_9PEZI</name>
<feature type="region of interest" description="Disordered" evidence="12">
    <location>
        <begin position="309"/>
        <end position="328"/>
    </location>
</feature>
<dbReference type="AlphaFoldDB" id="A0A9P4P072"/>
<dbReference type="PANTHER" id="PTHR16036:SF2">
    <property type="entry name" value="TRNA ENDONUCLEASE ANKZF1"/>
    <property type="match status" value="1"/>
</dbReference>
<keyword evidence="15" id="KW-1185">Reference proteome</keyword>
<dbReference type="PROSITE" id="PS50088">
    <property type="entry name" value="ANK_REPEAT"/>
    <property type="match status" value="1"/>
</dbReference>
<keyword evidence="7 11" id="KW-0378">Hydrolase</keyword>
<evidence type="ECO:0000256" key="2">
    <source>
        <dbReference type="ARBA" id="ARBA00009262"/>
    </source>
</evidence>
<evidence type="ECO:0000256" key="6">
    <source>
        <dbReference type="ARBA" id="ARBA00022759"/>
    </source>
</evidence>
<evidence type="ECO:0000256" key="1">
    <source>
        <dbReference type="ARBA" id="ARBA00004496"/>
    </source>
</evidence>
<keyword evidence="8 10" id="KW-0040">ANK repeat</keyword>
<evidence type="ECO:0000313" key="15">
    <source>
        <dbReference type="Proteomes" id="UP000800235"/>
    </source>
</evidence>
<dbReference type="InterPro" id="IPR013087">
    <property type="entry name" value="Znf_C2H2_type"/>
</dbReference>
<dbReference type="EMBL" id="MU007016">
    <property type="protein sequence ID" value="KAF2434548.1"/>
    <property type="molecule type" value="Genomic_DNA"/>
</dbReference>
<dbReference type="PROSITE" id="PS52044">
    <property type="entry name" value="VLRF1"/>
    <property type="match status" value="1"/>
</dbReference>
<comment type="similarity">
    <text evidence="2 11">Belongs to the ANKZF1/VMS1 family.</text>
</comment>
<dbReference type="InterPro" id="IPR041175">
    <property type="entry name" value="VLRF1/Vms1"/>
</dbReference>
<keyword evidence="6 11" id="KW-0255">Endonuclease</keyword>
<evidence type="ECO:0000313" key="14">
    <source>
        <dbReference type="EMBL" id="KAF2434548.1"/>
    </source>
</evidence>
<dbReference type="GO" id="GO:0036503">
    <property type="term" value="P:ERAD pathway"/>
    <property type="evidence" value="ECO:0007669"/>
    <property type="project" value="TreeGrafter"/>
</dbReference>
<feature type="active site" evidence="11">
    <location>
        <position position="316"/>
    </location>
</feature>
<keyword evidence="3 11" id="KW-0963">Cytoplasm</keyword>
<feature type="compositionally biased region" description="Basic and acidic residues" evidence="12">
    <location>
        <begin position="636"/>
        <end position="672"/>
    </location>
</feature>
<comment type="subcellular location">
    <subcellularLocation>
        <location evidence="1">Cytoplasm</location>
    </subcellularLocation>
</comment>
<dbReference type="Gene3D" id="1.25.40.20">
    <property type="entry name" value="Ankyrin repeat-containing domain"/>
    <property type="match status" value="1"/>
</dbReference>
<evidence type="ECO:0000256" key="10">
    <source>
        <dbReference type="PROSITE-ProRule" id="PRU00023"/>
    </source>
</evidence>
<evidence type="ECO:0000256" key="9">
    <source>
        <dbReference type="ARBA" id="ARBA00023054"/>
    </source>
</evidence>
<sequence length="672" mass="74398">MVPKEQKEPDILHRPLYSAHRICLVPFNSLTRFLVFDLPDEIIHTLTLKSELEGPVEPSASDSEPLPKPTDGVDSSEISPAKATSCSLCNLTFPTLEKQRGHVRSDLHNYNLKQKIRGLPAVEEAEFEKLIGELDESISGSDSSESDSEDDATKVDGGGAKDTTLSALLKKQAKLSHPEDDPFSRKSRKQGTGKVPLIWFSSPSLPENTALGVYRAVFSLEDQEEPLHLADSLRKKQIASVAAVKKSDQAQTAPIGKTSPHYFLCMVGGGHFAAMIVSLAPKTTKKHTGHSERQATVLAHKTFHRYTTRRKQGGSQSAHDAKGAASSAGASLRRYNEAALITDVRSLLAEWKGMIDSSELIFIRATGNTNRQTLFGPYDGQVLRQNEPRNRGFPFTTRRATQAELMRAFVELTRLKVSQIDEKALAAAAAEREKEEARNATPVPKAPKPPKLSEEEEAALLHTTQLQTLIKRSKAPALLNYIKSNTLSPDFRFYPAAANHHSPTPLHLASSLSSPALITALLVKGGANPALLNEDSKTAFDIAGDRPMRDAFRLARHTLGENAWDWNAANIGSALSQAEVNERAETEKAEQDLEAKKEAERRKVETERLRKEDQDLTNDKREKKMGKGRTLVAEKTGAERREEETRGLTPEMRMKLERERRARAAEERMRRA</sequence>
<dbReference type="InterPro" id="IPR047139">
    <property type="entry name" value="ANKZ1/VMS1"/>
</dbReference>
<dbReference type="PROSITE" id="PS00028">
    <property type="entry name" value="ZINC_FINGER_C2H2_1"/>
    <property type="match status" value="1"/>
</dbReference>
<feature type="region of interest" description="Disordered" evidence="12">
    <location>
        <begin position="53"/>
        <end position="79"/>
    </location>
</feature>
<evidence type="ECO:0000256" key="8">
    <source>
        <dbReference type="ARBA" id="ARBA00023043"/>
    </source>
</evidence>
<dbReference type="GO" id="GO:0004519">
    <property type="term" value="F:endonuclease activity"/>
    <property type="evidence" value="ECO:0007669"/>
    <property type="project" value="UniProtKB-KW"/>
</dbReference>
<dbReference type="InterPro" id="IPR002110">
    <property type="entry name" value="Ankyrin_rpt"/>
</dbReference>
<dbReference type="GO" id="GO:0016787">
    <property type="term" value="F:hydrolase activity"/>
    <property type="evidence" value="ECO:0007669"/>
    <property type="project" value="UniProtKB-KW"/>
</dbReference>
<keyword evidence="4 11" id="KW-0540">Nuclease</keyword>
<feature type="region of interest" description="Disordered" evidence="12">
    <location>
        <begin position="582"/>
        <end position="672"/>
    </location>
</feature>
<dbReference type="OrthoDB" id="429841at2759"/>
<dbReference type="SUPFAM" id="SSF48403">
    <property type="entry name" value="Ankyrin repeat"/>
    <property type="match status" value="1"/>
</dbReference>
<reference evidence="14" key="1">
    <citation type="journal article" date="2020" name="Stud. Mycol.">
        <title>101 Dothideomycetes genomes: a test case for predicting lifestyles and emergence of pathogens.</title>
        <authorList>
            <person name="Haridas S."/>
            <person name="Albert R."/>
            <person name="Binder M."/>
            <person name="Bloem J."/>
            <person name="Labutti K."/>
            <person name="Salamov A."/>
            <person name="Andreopoulos B."/>
            <person name="Baker S."/>
            <person name="Barry K."/>
            <person name="Bills G."/>
            <person name="Bluhm B."/>
            <person name="Cannon C."/>
            <person name="Castanera R."/>
            <person name="Culley D."/>
            <person name="Daum C."/>
            <person name="Ezra D."/>
            <person name="Gonzalez J."/>
            <person name="Henrissat B."/>
            <person name="Kuo A."/>
            <person name="Liang C."/>
            <person name="Lipzen A."/>
            <person name="Lutzoni F."/>
            <person name="Magnuson J."/>
            <person name="Mondo S."/>
            <person name="Nolan M."/>
            <person name="Ohm R."/>
            <person name="Pangilinan J."/>
            <person name="Park H.-J."/>
            <person name="Ramirez L."/>
            <person name="Alfaro M."/>
            <person name="Sun H."/>
            <person name="Tritt A."/>
            <person name="Yoshinaga Y."/>
            <person name="Zwiers L.-H."/>
            <person name="Turgeon B."/>
            <person name="Goodwin S."/>
            <person name="Spatafora J."/>
            <person name="Crous P."/>
            <person name="Grigoriev I."/>
        </authorList>
    </citation>
    <scope>NUCLEOTIDE SEQUENCE</scope>
    <source>
        <strain evidence="14">CBS 130266</strain>
    </source>
</reference>
<comment type="caution">
    <text evidence="14">The sequence shown here is derived from an EMBL/GenBank/DDBJ whole genome shotgun (WGS) entry which is preliminary data.</text>
</comment>